<dbReference type="AlphaFoldDB" id="X0TM48"/>
<comment type="caution">
    <text evidence="2">The sequence shown here is derived from an EMBL/GenBank/DDBJ whole genome shotgun (WGS) entry which is preliminary data.</text>
</comment>
<feature type="non-terminal residue" evidence="2">
    <location>
        <position position="62"/>
    </location>
</feature>
<accession>X0TM48</accession>
<dbReference type="Pfam" id="PF01494">
    <property type="entry name" value="FAD_binding_3"/>
    <property type="match status" value="1"/>
</dbReference>
<feature type="domain" description="FAD-binding" evidence="1">
    <location>
        <begin position="4"/>
        <end position="39"/>
    </location>
</feature>
<dbReference type="SUPFAM" id="SSF51905">
    <property type="entry name" value="FAD/NAD(P)-binding domain"/>
    <property type="match status" value="1"/>
</dbReference>
<sequence>MKRDYDVIIIGAGPAGVFASMTLSRIGIDRVLLIEQGKDIDKRKKRSGRDLLCGWGGASAYS</sequence>
<dbReference type="InterPro" id="IPR036188">
    <property type="entry name" value="FAD/NAD-bd_sf"/>
</dbReference>
<dbReference type="EMBL" id="BARS01015809">
    <property type="protein sequence ID" value="GAF94623.1"/>
    <property type="molecule type" value="Genomic_DNA"/>
</dbReference>
<protein>
    <recommendedName>
        <fullName evidence="1">FAD-binding domain-containing protein</fullName>
    </recommendedName>
</protein>
<proteinExistence type="predicted"/>
<organism evidence="2">
    <name type="scientific">marine sediment metagenome</name>
    <dbReference type="NCBI Taxonomy" id="412755"/>
    <lineage>
        <taxon>unclassified sequences</taxon>
        <taxon>metagenomes</taxon>
        <taxon>ecological metagenomes</taxon>
    </lineage>
</organism>
<dbReference type="Gene3D" id="3.50.50.60">
    <property type="entry name" value="FAD/NAD(P)-binding domain"/>
    <property type="match status" value="1"/>
</dbReference>
<dbReference type="InterPro" id="IPR002938">
    <property type="entry name" value="FAD-bd"/>
</dbReference>
<name>X0TM48_9ZZZZ</name>
<reference evidence="2" key="1">
    <citation type="journal article" date="2014" name="Front. Microbiol.">
        <title>High frequency of phylogenetically diverse reductive dehalogenase-homologous genes in deep subseafloor sedimentary metagenomes.</title>
        <authorList>
            <person name="Kawai M."/>
            <person name="Futagami T."/>
            <person name="Toyoda A."/>
            <person name="Takaki Y."/>
            <person name="Nishi S."/>
            <person name="Hori S."/>
            <person name="Arai W."/>
            <person name="Tsubouchi T."/>
            <person name="Morono Y."/>
            <person name="Uchiyama I."/>
            <person name="Ito T."/>
            <person name="Fujiyama A."/>
            <person name="Inagaki F."/>
            <person name="Takami H."/>
        </authorList>
    </citation>
    <scope>NUCLEOTIDE SEQUENCE</scope>
    <source>
        <strain evidence="2">Expedition CK06-06</strain>
    </source>
</reference>
<dbReference type="GO" id="GO:0071949">
    <property type="term" value="F:FAD binding"/>
    <property type="evidence" value="ECO:0007669"/>
    <property type="project" value="InterPro"/>
</dbReference>
<evidence type="ECO:0000313" key="2">
    <source>
        <dbReference type="EMBL" id="GAF94623.1"/>
    </source>
</evidence>
<gene>
    <name evidence="2" type="ORF">S01H1_26105</name>
</gene>
<evidence type="ECO:0000259" key="1">
    <source>
        <dbReference type="Pfam" id="PF01494"/>
    </source>
</evidence>